<dbReference type="InterPro" id="IPR020588">
    <property type="entry name" value="RecA_ATP-bd"/>
</dbReference>
<evidence type="ECO:0000256" key="3">
    <source>
        <dbReference type="ARBA" id="ARBA00022763"/>
    </source>
</evidence>
<dbReference type="eggNOG" id="COG1066">
    <property type="taxonomic scope" value="Bacteria"/>
</dbReference>
<dbReference type="SMART" id="SM00382">
    <property type="entry name" value="AAA"/>
    <property type="match status" value="1"/>
</dbReference>
<comment type="similarity">
    <text evidence="11 13">Belongs to the RecA family. RadA subfamily.</text>
</comment>
<dbReference type="InterPro" id="IPR020568">
    <property type="entry name" value="Ribosomal_Su5_D2-typ_SF"/>
</dbReference>
<dbReference type="Gene3D" id="3.40.50.300">
    <property type="entry name" value="P-loop containing nucleotide triphosphate hydrolases"/>
    <property type="match status" value="1"/>
</dbReference>
<dbReference type="PRINTS" id="PR01874">
    <property type="entry name" value="DNAREPAIRADA"/>
</dbReference>
<feature type="binding site" evidence="11">
    <location>
        <begin position="95"/>
        <end position="102"/>
    </location>
    <ligand>
        <name>ATP</name>
        <dbReference type="ChEBI" id="CHEBI:30616"/>
    </ligand>
</feature>
<sequence length="455" mass="49925">MPMTTKIKIQWTCNECGTQTPKWLGQCPGCLQWNTLIEEQVSPHRSKKRLEPQATAVSLHTVELREEERLCIGDPGWDRILGGGAVRGSLTLLGGDPGIGKSTLLLQTAAKFADRGHKVLYVCGEESVTQTSLRARRLKISHTNIYLFPETNLDDIKQQIATLQPDILIIDSIQIVFTPTLHSSPGSVAQVREVTSELMHMAKQSQITTFVIGHVTKSGEIAGPRVLEHLVDTVLYFEGNSHANYRMIRSVKNRFGPTNELLILSMHAEGLKEVTNPSGLFLQEKITETTGSAIIPIIEGSATLLIEMQALASSSPFANPIRKTSGFDQNRFLLLLAVLEKRAQIKLHTADVFLSIAGGLKITEPAADLGAGLAVVSSLYNRLSPQNYTFTGEIGLGGEIRHVTHLERRLKESKLMGFEGAVIPEGQIAGLSSEMKNSLDIREVKTIKDAIRLLQ</sequence>
<keyword evidence="8 11" id="KW-0346">Stress response</keyword>
<keyword evidence="3 11" id="KW-0227">DNA damage</keyword>
<dbReference type="InterPro" id="IPR014721">
    <property type="entry name" value="Ribsml_uS5_D2-typ_fold_subgr"/>
</dbReference>
<evidence type="ECO:0000256" key="12">
    <source>
        <dbReference type="NCBIfam" id="TIGR00416"/>
    </source>
</evidence>
<evidence type="ECO:0000256" key="4">
    <source>
        <dbReference type="ARBA" id="ARBA00022771"/>
    </source>
</evidence>
<comment type="domain">
    <text evidence="11">The middle region has homology to RecA with ATPase motifs including the RadA KNRFG motif, while the C-terminus is homologous to Lon protease.</text>
</comment>
<keyword evidence="6 13" id="KW-0862">Zinc</keyword>
<evidence type="ECO:0000256" key="6">
    <source>
        <dbReference type="ARBA" id="ARBA00022833"/>
    </source>
</evidence>
<gene>
    <name evidence="11 15" type="primary">radA</name>
    <name evidence="15" type="ordered locus">CAB333</name>
</gene>
<dbReference type="AlphaFoldDB" id="Q5L6E4"/>
<proteinExistence type="inferred from homology"/>
<dbReference type="GO" id="GO:0000725">
    <property type="term" value="P:recombinational repair"/>
    <property type="evidence" value="ECO:0007669"/>
    <property type="project" value="UniProtKB-UniRule"/>
</dbReference>
<evidence type="ECO:0000256" key="7">
    <source>
        <dbReference type="ARBA" id="ARBA00022840"/>
    </source>
</evidence>
<dbReference type="Pfam" id="PF18073">
    <property type="entry name" value="Zn_ribbon_LapB"/>
    <property type="match status" value="1"/>
</dbReference>
<dbReference type="PROSITE" id="PS50162">
    <property type="entry name" value="RECA_2"/>
    <property type="match status" value="1"/>
</dbReference>
<keyword evidence="9 11" id="KW-0238">DNA-binding</keyword>
<dbReference type="InterPro" id="IPR004504">
    <property type="entry name" value="DNA_repair_RadA"/>
</dbReference>
<keyword evidence="4 13" id="KW-0863">Zinc-finger</keyword>
<dbReference type="PANTHER" id="PTHR32472">
    <property type="entry name" value="DNA REPAIR PROTEIN RADA"/>
    <property type="match status" value="1"/>
</dbReference>
<evidence type="ECO:0000313" key="16">
    <source>
        <dbReference type="Proteomes" id="UP000001012"/>
    </source>
</evidence>
<dbReference type="GO" id="GO:0005524">
    <property type="term" value="F:ATP binding"/>
    <property type="evidence" value="ECO:0007669"/>
    <property type="project" value="UniProtKB-UniRule"/>
</dbReference>
<dbReference type="FunFam" id="3.40.50.300:FF:000050">
    <property type="entry name" value="DNA repair protein RadA"/>
    <property type="match status" value="1"/>
</dbReference>
<organism evidence="15 16">
    <name type="scientific">Chlamydia abortus (strain DSM 27085 / S26/3)</name>
    <name type="common">Chlamydophila abortus</name>
    <dbReference type="NCBI Taxonomy" id="218497"/>
    <lineage>
        <taxon>Bacteria</taxon>
        <taxon>Pseudomonadati</taxon>
        <taxon>Chlamydiota</taxon>
        <taxon>Chlamydiia</taxon>
        <taxon>Chlamydiales</taxon>
        <taxon>Chlamydiaceae</taxon>
        <taxon>Chlamydia/Chlamydophila group</taxon>
        <taxon>Chlamydia</taxon>
    </lineage>
</organism>
<dbReference type="PANTHER" id="PTHR32472:SF10">
    <property type="entry name" value="DNA REPAIR PROTEIN RADA-LIKE PROTEIN"/>
    <property type="match status" value="1"/>
</dbReference>
<evidence type="ECO:0000256" key="13">
    <source>
        <dbReference type="RuleBase" id="RU003555"/>
    </source>
</evidence>
<dbReference type="InterPro" id="IPR027417">
    <property type="entry name" value="P-loop_NTPase"/>
</dbReference>
<keyword evidence="10 11" id="KW-0234">DNA repair</keyword>
<dbReference type="NCBIfam" id="TIGR00416">
    <property type="entry name" value="sms"/>
    <property type="match status" value="1"/>
</dbReference>
<dbReference type="Pfam" id="PF13481">
    <property type="entry name" value="AAA_25"/>
    <property type="match status" value="1"/>
</dbReference>
<dbReference type="Proteomes" id="UP000001012">
    <property type="component" value="Chromosome"/>
</dbReference>
<dbReference type="EMBL" id="CR848038">
    <property type="protein sequence ID" value="CAH63782.1"/>
    <property type="molecule type" value="Genomic_DNA"/>
</dbReference>
<evidence type="ECO:0000256" key="8">
    <source>
        <dbReference type="ARBA" id="ARBA00023016"/>
    </source>
</evidence>
<comment type="function">
    <text evidence="13">DNA-dependent ATPase involved in processing of recombination intermediates, plays a role in repairing DNA breaks. Stimulates the branch migration of RecA-mediated strand transfer reactions, allowing the 3' invading strand to extend heteroduplex DNA faster. Binds ssDNA in the presence of ADP but not other nucleotides, has ATPase activity that is stimulated by ssDNA and various branched DNA structures, but inhibited by SSB. Does not have RecA's homology-searching function.</text>
</comment>
<keyword evidence="2 11" id="KW-0547">Nucleotide-binding</keyword>
<dbReference type="CDD" id="cd01121">
    <property type="entry name" value="RadA_SMS_N"/>
    <property type="match status" value="1"/>
</dbReference>
<accession>Q5L6E4</accession>
<keyword evidence="1 11" id="KW-0479">Metal-binding</keyword>
<evidence type="ECO:0000313" key="15">
    <source>
        <dbReference type="EMBL" id="CAH63782.1"/>
    </source>
</evidence>
<comment type="function">
    <text evidence="11">Plays a role in repairing double-strand DNA breaks, probably involving stabilizing or processing branched DNA or blocked replication forks.</text>
</comment>
<protein>
    <recommendedName>
        <fullName evidence="11 12">DNA repair protein RadA</fullName>
    </recommendedName>
</protein>
<dbReference type="SUPFAM" id="SSF54211">
    <property type="entry name" value="Ribosomal protein S5 domain 2-like"/>
    <property type="match status" value="1"/>
</dbReference>
<dbReference type="HOGENOM" id="CLU_018264_0_1_0"/>
<dbReference type="InterPro" id="IPR003593">
    <property type="entry name" value="AAA+_ATPase"/>
</dbReference>
<reference evidence="15 16" key="1">
    <citation type="journal article" date="2005" name="Genome Res.">
        <title>The Chlamydophila abortus genome sequence reveals an array of variable proteins that contribute to interspecies variation.</title>
        <authorList>
            <person name="Thomson N.R."/>
            <person name="Yeats C."/>
            <person name="Bell K."/>
            <person name="Holden M.T.G."/>
            <person name="Bentley S.D."/>
            <person name="Livingstone M."/>
            <person name="Cerdeno-Tarraga A.M."/>
            <person name="Harris B."/>
            <person name="Doggett J."/>
            <person name="Ormond D."/>
            <person name="Mungal K."/>
            <person name="Clarke K."/>
            <person name="Feltwell T."/>
            <person name="Hance Z."/>
            <person name="Sanders M."/>
            <person name="Quail M.A."/>
            <person name="Price C."/>
            <person name="Parkhill J."/>
            <person name="Longbottom D."/>
        </authorList>
    </citation>
    <scope>NUCLEOTIDE SEQUENCE [LARGE SCALE GENOMIC DNA]</scope>
    <source>
        <strain evidence="16">DSM 27085 / S26/3</strain>
    </source>
</reference>
<evidence type="ECO:0000256" key="11">
    <source>
        <dbReference type="HAMAP-Rule" id="MF_01498"/>
    </source>
</evidence>
<feature type="domain" description="RecA family profile 1" evidence="14">
    <location>
        <begin position="66"/>
        <end position="215"/>
    </location>
</feature>
<dbReference type="SUPFAM" id="SSF52540">
    <property type="entry name" value="P-loop containing nucleoside triphosphate hydrolases"/>
    <property type="match status" value="1"/>
</dbReference>
<keyword evidence="5" id="KW-0378">Hydrolase</keyword>
<evidence type="ECO:0000256" key="5">
    <source>
        <dbReference type="ARBA" id="ARBA00022801"/>
    </source>
</evidence>
<dbReference type="GO" id="GO:0003684">
    <property type="term" value="F:damaged DNA binding"/>
    <property type="evidence" value="ECO:0007669"/>
    <property type="project" value="InterPro"/>
</dbReference>
<evidence type="ECO:0000259" key="14">
    <source>
        <dbReference type="PROSITE" id="PS50162"/>
    </source>
</evidence>
<dbReference type="GO" id="GO:0005829">
    <property type="term" value="C:cytosol"/>
    <property type="evidence" value="ECO:0007669"/>
    <property type="project" value="TreeGrafter"/>
</dbReference>
<feature type="short sequence motif" description="RadA KNRFG motif" evidence="11">
    <location>
        <begin position="252"/>
        <end position="256"/>
    </location>
</feature>
<evidence type="ECO:0000256" key="9">
    <source>
        <dbReference type="ARBA" id="ARBA00023125"/>
    </source>
</evidence>
<dbReference type="GO" id="GO:0140664">
    <property type="term" value="F:ATP-dependent DNA damage sensor activity"/>
    <property type="evidence" value="ECO:0007669"/>
    <property type="project" value="InterPro"/>
</dbReference>
<name>Q5L6E4_CHLAB</name>
<evidence type="ECO:0000256" key="10">
    <source>
        <dbReference type="ARBA" id="ARBA00023204"/>
    </source>
</evidence>
<dbReference type="GO" id="GO:0016787">
    <property type="term" value="F:hydrolase activity"/>
    <property type="evidence" value="ECO:0007669"/>
    <property type="project" value="UniProtKB-KW"/>
</dbReference>
<dbReference type="HAMAP" id="MF_01498">
    <property type="entry name" value="RadA_bact"/>
    <property type="match status" value="1"/>
</dbReference>
<dbReference type="GO" id="GO:0008270">
    <property type="term" value="F:zinc ion binding"/>
    <property type="evidence" value="ECO:0007669"/>
    <property type="project" value="UniProtKB-KW"/>
</dbReference>
<dbReference type="MEROPS" id="S16.A04"/>
<feature type="region of interest" description="Lon-protease-like" evidence="11">
    <location>
        <begin position="351"/>
        <end position="455"/>
    </location>
</feature>
<dbReference type="InterPro" id="IPR041166">
    <property type="entry name" value="Rubredoxin_2"/>
</dbReference>
<keyword evidence="7 11" id="KW-0067">ATP-binding</keyword>
<dbReference type="KEGG" id="cab:CAB333"/>
<keyword evidence="16" id="KW-1185">Reference proteome</keyword>
<evidence type="ECO:0000256" key="2">
    <source>
        <dbReference type="ARBA" id="ARBA00022741"/>
    </source>
</evidence>
<dbReference type="Gene3D" id="3.30.230.10">
    <property type="match status" value="1"/>
</dbReference>
<evidence type="ECO:0000256" key="1">
    <source>
        <dbReference type="ARBA" id="ARBA00022723"/>
    </source>
</evidence>